<keyword evidence="1" id="KW-0808">Transferase</keyword>
<reference evidence="1" key="1">
    <citation type="submission" date="2020-08" db="EMBL/GenBank/DDBJ databases">
        <title>Multicomponent nature underlies the extraordinary mechanical properties of spider dragline silk.</title>
        <authorList>
            <person name="Kono N."/>
            <person name="Nakamura H."/>
            <person name="Mori M."/>
            <person name="Yoshida Y."/>
            <person name="Ohtoshi R."/>
            <person name="Malay A.D."/>
            <person name="Moran D.A.P."/>
            <person name="Tomita M."/>
            <person name="Numata K."/>
            <person name="Arakawa K."/>
        </authorList>
    </citation>
    <scope>NUCLEOTIDE SEQUENCE</scope>
</reference>
<evidence type="ECO:0000313" key="1">
    <source>
        <dbReference type="EMBL" id="GFT51524.1"/>
    </source>
</evidence>
<keyword evidence="2" id="KW-1185">Reference proteome</keyword>
<gene>
    <name evidence="1" type="primary">pol_2354</name>
    <name evidence="1" type="ORF">NPIL_348501</name>
</gene>
<protein>
    <submittedName>
        <fullName evidence="1">RNA-directed DNA polymerase from mobile element jockey</fullName>
    </submittedName>
</protein>
<dbReference type="EMBL" id="BMAW01112229">
    <property type="protein sequence ID" value="GFT51524.1"/>
    <property type="molecule type" value="Genomic_DNA"/>
</dbReference>
<sequence>MCGNPLINDLNELDKAVDNFALSIQTAINQSSKAKIIEHPYFNIPFPTRLKIRSKNRLRKIWQNTRYPPIKNEINRLQREIKREIYQVKNEAWEARLQTSNTEDLSLYKLDKTTKNTLFTIPPLIGPRGLVFDSQAKADLFADSLENSFQENAEFYDDDFIEKVERNIIRFQNNQNSPATPKLTSPQEVMDIIEKLNNKKSPG</sequence>
<dbReference type="AlphaFoldDB" id="A0A8X6P4R8"/>
<keyword evidence="1" id="KW-0548">Nucleotidyltransferase</keyword>
<evidence type="ECO:0000313" key="2">
    <source>
        <dbReference type="Proteomes" id="UP000887013"/>
    </source>
</evidence>
<comment type="caution">
    <text evidence="1">The sequence shown here is derived from an EMBL/GenBank/DDBJ whole genome shotgun (WGS) entry which is preliminary data.</text>
</comment>
<dbReference type="GO" id="GO:0003964">
    <property type="term" value="F:RNA-directed DNA polymerase activity"/>
    <property type="evidence" value="ECO:0007669"/>
    <property type="project" value="UniProtKB-KW"/>
</dbReference>
<organism evidence="1 2">
    <name type="scientific">Nephila pilipes</name>
    <name type="common">Giant wood spider</name>
    <name type="synonym">Nephila maculata</name>
    <dbReference type="NCBI Taxonomy" id="299642"/>
    <lineage>
        <taxon>Eukaryota</taxon>
        <taxon>Metazoa</taxon>
        <taxon>Ecdysozoa</taxon>
        <taxon>Arthropoda</taxon>
        <taxon>Chelicerata</taxon>
        <taxon>Arachnida</taxon>
        <taxon>Araneae</taxon>
        <taxon>Araneomorphae</taxon>
        <taxon>Entelegynae</taxon>
        <taxon>Araneoidea</taxon>
        <taxon>Nephilidae</taxon>
        <taxon>Nephila</taxon>
    </lineage>
</organism>
<dbReference type="Proteomes" id="UP000887013">
    <property type="component" value="Unassembled WGS sequence"/>
</dbReference>
<proteinExistence type="predicted"/>
<accession>A0A8X6P4R8</accession>
<dbReference type="OrthoDB" id="412981at2759"/>
<keyword evidence="1" id="KW-0695">RNA-directed DNA polymerase</keyword>
<name>A0A8X6P4R8_NEPPI</name>
<feature type="non-terminal residue" evidence="1">
    <location>
        <position position="203"/>
    </location>
</feature>